<gene>
    <name evidence="1" type="ORF">Tco_0893127</name>
</gene>
<keyword evidence="2" id="KW-1185">Reference proteome</keyword>
<proteinExistence type="predicted"/>
<comment type="caution">
    <text evidence="1">The sequence shown here is derived from an EMBL/GenBank/DDBJ whole genome shotgun (WGS) entry which is preliminary data.</text>
</comment>
<evidence type="ECO:0000313" key="1">
    <source>
        <dbReference type="EMBL" id="GJT23190.1"/>
    </source>
</evidence>
<name>A0ABQ5C7Y3_9ASTR</name>
<protein>
    <submittedName>
        <fullName evidence="1">Uncharacterized protein</fullName>
    </submittedName>
</protein>
<reference evidence="1" key="1">
    <citation type="journal article" date="2022" name="Int. J. Mol. Sci.">
        <title>Draft Genome of Tanacetum Coccineum: Genomic Comparison of Closely Related Tanacetum-Family Plants.</title>
        <authorList>
            <person name="Yamashiro T."/>
            <person name="Shiraishi A."/>
            <person name="Nakayama K."/>
            <person name="Satake H."/>
        </authorList>
    </citation>
    <scope>NUCLEOTIDE SEQUENCE</scope>
</reference>
<evidence type="ECO:0000313" key="2">
    <source>
        <dbReference type="Proteomes" id="UP001151760"/>
    </source>
</evidence>
<reference evidence="1" key="2">
    <citation type="submission" date="2022-01" db="EMBL/GenBank/DDBJ databases">
        <authorList>
            <person name="Yamashiro T."/>
            <person name="Shiraishi A."/>
            <person name="Satake H."/>
            <person name="Nakayama K."/>
        </authorList>
    </citation>
    <scope>NUCLEOTIDE SEQUENCE</scope>
</reference>
<accession>A0ABQ5C7Y3</accession>
<dbReference type="EMBL" id="BQNB010014035">
    <property type="protein sequence ID" value="GJT23190.1"/>
    <property type="molecule type" value="Genomic_DNA"/>
</dbReference>
<organism evidence="1 2">
    <name type="scientific">Tanacetum coccineum</name>
    <dbReference type="NCBI Taxonomy" id="301880"/>
    <lineage>
        <taxon>Eukaryota</taxon>
        <taxon>Viridiplantae</taxon>
        <taxon>Streptophyta</taxon>
        <taxon>Embryophyta</taxon>
        <taxon>Tracheophyta</taxon>
        <taxon>Spermatophyta</taxon>
        <taxon>Magnoliopsida</taxon>
        <taxon>eudicotyledons</taxon>
        <taxon>Gunneridae</taxon>
        <taxon>Pentapetalae</taxon>
        <taxon>asterids</taxon>
        <taxon>campanulids</taxon>
        <taxon>Asterales</taxon>
        <taxon>Asteraceae</taxon>
        <taxon>Asteroideae</taxon>
        <taxon>Anthemideae</taxon>
        <taxon>Anthemidinae</taxon>
        <taxon>Tanacetum</taxon>
    </lineage>
</organism>
<dbReference type="Proteomes" id="UP001151760">
    <property type="component" value="Unassembled WGS sequence"/>
</dbReference>
<sequence>MGYHFYNPHENKVSVARHAELFENILKCPRSEWESHSSKTESEWCATPGTKSIWNSTCRIGGNPGKSSGKNLRKVPYYRHILKSLPFRLILYLLFRNLCQNTRQPFVD</sequence>